<organism evidence="7 8">
    <name type="scientific">Chryseosolibacter indicus</name>
    <dbReference type="NCBI Taxonomy" id="2782351"/>
    <lineage>
        <taxon>Bacteria</taxon>
        <taxon>Pseudomonadati</taxon>
        <taxon>Bacteroidota</taxon>
        <taxon>Cytophagia</taxon>
        <taxon>Cytophagales</taxon>
        <taxon>Chryseotaleaceae</taxon>
        <taxon>Chryseosolibacter</taxon>
    </lineage>
</organism>
<evidence type="ECO:0000313" key="7">
    <source>
        <dbReference type="EMBL" id="MBT1703377.1"/>
    </source>
</evidence>
<evidence type="ECO:0000256" key="1">
    <source>
        <dbReference type="ARBA" id="ARBA00004127"/>
    </source>
</evidence>
<evidence type="ECO:0000256" key="5">
    <source>
        <dbReference type="ARBA" id="ARBA00023136"/>
    </source>
</evidence>
<keyword evidence="5 6" id="KW-0472">Membrane</keyword>
<evidence type="ECO:0000256" key="6">
    <source>
        <dbReference type="SAM" id="Phobius"/>
    </source>
</evidence>
<evidence type="ECO:0000256" key="2">
    <source>
        <dbReference type="ARBA" id="ARBA00008488"/>
    </source>
</evidence>
<keyword evidence="3 6" id="KW-0812">Transmembrane</keyword>
<comment type="caution">
    <text evidence="7">The sequence shown here is derived from an EMBL/GenBank/DDBJ whole genome shotgun (WGS) entry which is preliminary data.</text>
</comment>
<accession>A0ABS5VPL8</accession>
<evidence type="ECO:0000256" key="3">
    <source>
        <dbReference type="ARBA" id="ARBA00022692"/>
    </source>
</evidence>
<protein>
    <submittedName>
        <fullName evidence="7">Hemolysin III family protein</fullName>
    </submittedName>
</protein>
<feature type="transmembrane region" description="Helical" evidence="6">
    <location>
        <begin position="42"/>
        <end position="62"/>
    </location>
</feature>
<keyword evidence="8" id="KW-1185">Reference proteome</keyword>
<feature type="transmembrane region" description="Helical" evidence="6">
    <location>
        <begin position="83"/>
        <end position="101"/>
    </location>
</feature>
<name>A0ABS5VPL8_9BACT</name>
<dbReference type="EMBL" id="JAHESD010000014">
    <property type="protein sequence ID" value="MBT1703377.1"/>
    <property type="molecule type" value="Genomic_DNA"/>
</dbReference>
<feature type="transmembrane region" description="Helical" evidence="6">
    <location>
        <begin position="12"/>
        <end position="36"/>
    </location>
</feature>
<reference evidence="7 8" key="1">
    <citation type="submission" date="2021-05" db="EMBL/GenBank/DDBJ databases">
        <title>A Polyphasic approach of four new species of the genus Ohtaekwangia: Ohtaekwangia histidinii sp. nov., Ohtaekwangia cretensis sp. nov., Ohtaekwangia indiensis sp. nov., Ohtaekwangia reichenbachii sp. nov. from diverse environment.</title>
        <authorList>
            <person name="Octaviana S."/>
        </authorList>
    </citation>
    <scope>NUCLEOTIDE SEQUENCE [LARGE SCALE GENOMIC DNA]</scope>
    <source>
        <strain evidence="7 8">PWU20</strain>
    </source>
</reference>
<feature type="transmembrane region" description="Helical" evidence="6">
    <location>
        <begin position="192"/>
        <end position="211"/>
    </location>
</feature>
<feature type="transmembrane region" description="Helical" evidence="6">
    <location>
        <begin position="162"/>
        <end position="180"/>
    </location>
</feature>
<dbReference type="RefSeq" id="WP_254153342.1">
    <property type="nucleotide sequence ID" value="NZ_JAHESD010000014.1"/>
</dbReference>
<keyword evidence="4 6" id="KW-1133">Transmembrane helix</keyword>
<sequence>MKEGLFSIKEEIANAITHGIGAALAIAALVVLIVAASLCGTVWHIVGFSIYGAAMVILYFASTLYHSLTHLNAKSLFRKFDHMSIFLLIAGTYTPFCLTALPGWIGWTIFGITWACAVSGIVLKAFHTGKYERLSTFLYVVMGWLILPAIKPLYTAVNAQTFIFLMIGGVFYTAGTYFFLKDTIKPFYHSIWHLFVLAGSISHFFSVFYLLP</sequence>
<dbReference type="PANTHER" id="PTHR20855:SF129">
    <property type="entry name" value="HEMOLYSIN-3 HOMOLOG"/>
    <property type="match status" value="1"/>
</dbReference>
<comment type="subcellular location">
    <subcellularLocation>
        <location evidence="1">Endomembrane system</location>
        <topology evidence="1">Multi-pass membrane protein</topology>
    </subcellularLocation>
</comment>
<dbReference type="InterPro" id="IPR005744">
    <property type="entry name" value="Hy-lIII"/>
</dbReference>
<feature type="transmembrane region" description="Helical" evidence="6">
    <location>
        <begin position="107"/>
        <end position="126"/>
    </location>
</feature>
<dbReference type="PANTHER" id="PTHR20855">
    <property type="entry name" value="ADIPOR/PROGESTIN RECEPTOR-RELATED"/>
    <property type="match status" value="1"/>
</dbReference>
<evidence type="ECO:0000313" key="8">
    <source>
        <dbReference type="Proteomes" id="UP000772618"/>
    </source>
</evidence>
<proteinExistence type="inferred from homology"/>
<dbReference type="Pfam" id="PF03006">
    <property type="entry name" value="HlyIII"/>
    <property type="match status" value="1"/>
</dbReference>
<dbReference type="NCBIfam" id="TIGR01065">
    <property type="entry name" value="hlyIII"/>
    <property type="match status" value="1"/>
</dbReference>
<dbReference type="InterPro" id="IPR004254">
    <property type="entry name" value="AdipoR/HlyIII-related"/>
</dbReference>
<evidence type="ECO:0000256" key="4">
    <source>
        <dbReference type="ARBA" id="ARBA00022989"/>
    </source>
</evidence>
<feature type="transmembrane region" description="Helical" evidence="6">
    <location>
        <begin position="133"/>
        <end position="150"/>
    </location>
</feature>
<dbReference type="Proteomes" id="UP000772618">
    <property type="component" value="Unassembled WGS sequence"/>
</dbReference>
<comment type="similarity">
    <text evidence="2">Belongs to the UPF0073 (Hly-III) family.</text>
</comment>
<gene>
    <name evidence="7" type="ORF">KK060_08810</name>
</gene>